<accession>A0A9Q0LAS8</accession>
<evidence type="ECO:0000256" key="1">
    <source>
        <dbReference type="SAM" id="Phobius"/>
    </source>
</evidence>
<evidence type="ECO:0000313" key="2">
    <source>
        <dbReference type="EMBL" id="KAJ5069288.1"/>
    </source>
</evidence>
<protein>
    <submittedName>
        <fullName evidence="2">Uncharacterized protein</fullName>
    </submittedName>
</protein>
<organism evidence="2 3">
    <name type="scientific">Anaeramoeba ignava</name>
    <name type="common">Anaerobic marine amoeba</name>
    <dbReference type="NCBI Taxonomy" id="1746090"/>
    <lineage>
        <taxon>Eukaryota</taxon>
        <taxon>Metamonada</taxon>
        <taxon>Anaeramoebidae</taxon>
        <taxon>Anaeramoeba</taxon>
    </lineage>
</organism>
<feature type="transmembrane region" description="Helical" evidence="1">
    <location>
        <begin position="95"/>
        <end position="115"/>
    </location>
</feature>
<proteinExistence type="predicted"/>
<gene>
    <name evidence="2" type="ORF">M0811_11773</name>
</gene>
<keyword evidence="1" id="KW-1133">Transmembrane helix</keyword>
<sequence>MDATTIYKAATTKFSKYARWICLVAAVAFLICGIIDCFYLLGVGIFCIVFSIPLAMIEVPWPACFSSLLGDIVGDFRFRGVIYIVLSIPPFFSKVTVVCGIILIIGGILYVISGFKGEKATEKKSGHVAGLI</sequence>
<comment type="caution">
    <text evidence="2">The sequence shown here is derived from an EMBL/GenBank/DDBJ whole genome shotgun (WGS) entry which is preliminary data.</text>
</comment>
<evidence type="ECO:0000313" key="3">
    <source>
        <dbReference type="Proteomes" id="UP001149090"/>
    </source>
</evidence>
<keyword evidence="1" id="KW-0472">Membrane</keyword>
<dbReference type="Proteomes" id="UP001149090">
    <property type="component" value="Unassembled WGS sequence"/>
</dbReference>
<name>A0A9Q0LAS8_ANAIG</name>
<dbReference type="AlphaFoldDB" id="A0A9Q0LAS8"/>
<keyword evidence="1" id="KW-0812">Transmembrane</keyword>
<reference evidence="2" key="1">
    <citation type="submission" date="2022-10" db="EMBL/GenBank/DDBJ databases">
        <title>Novel sulphate-reducing endosymbionts in the free-living metamonad Anaeramoeba.</title>
        <authorList>
            <person name="Jerlstrom-Hultqvist J."/>
            <person name="Cepicka I."/>
            <person name="Gallot-Lavallee L."/>
            <person name="Salas-Leiva D."/>
            <person name="Curtis B.A."/>
            <person name="Zahonova K."/>
            <person name="Pipaliya S."/>
            <person name="Dacks J."/>
            <person name="Roger A.J."/>
        </authorList>
    </citation>
    <scope>NUCLEOTIDE SEQUENCE</scope>
    <source>
        <strain evidence="2">BMAN</strain>
    </source>
</reference>
<feature type="transmembrane region" description="Helical" evidence="1">
    <location>
        <begin position="20"/>
        <end position="52"/>
    </location>
</feature>
<keyword evidence="3" id="KW-1185">Reference proteome</keyword>
<dbReference type="EMBL" id="JAPDFW010000106">
    <property type="protein sequence ID" value="KAJ5069288.1"/>
    <property type="molecule type" value="Genomic_DNA"/>
</dbReference>